<dbReference type="AlphaFoldDB" id="A0A9D4AQ90"/>
<protein>
    <submittedName>
        <fullName evidence="1">Uncharacterized protein</fullName>
    </submittedName>
</protein>
<name>A0A9D4AQ90_9SAUR</name>
<proteinExistence type="predicted"/>
<accession>A0A9D4AQ90</accession>
<comment type="caution">
    <text evidence="1">The sequence shown here is derived from an EMBL/GenBank/DDBJ whole genome shotgun (WGS) entry which is preliminary data.</text>
</comment>
<keyword evidence="2" id="KW-1185">Reference proteome</keyword>
<evidence type="ECO:0000313" key="2">
    <source>
        <dbReference type="Proteomes" id="UP000827986"/>
    </source>
</evidence>
<evidence type="ECO:0000313" key="1">
    <source>
        <dbReference type="EMBL" id="KAH1166888.1"/>
    </source>
</evidence>
<gene>
    <name evidence="1" type="ORF">KIL84_016060</name>
</gene>
<dbReference type="EMBL" id="JAHDVG010000487">
    <property type="protein sequence ID" value="KAH1166888.1"/>
    <property type="molecule type" value="Genomic_DNA"/>
</dbReference>
<sequence length="118" mass="13672">MDESTETLVKGDERGIEAGVDGAQRTGWEWDWRSGKRCRKELCDALKAKNKKWHLQHLTWKDESVAMEVLHVIISIMVYWASEDRVLVTEQICFNQEIRGKERKKLLTSPSPCIPDNS</sequence>
<dbReference type="Proteomes" id="UP000827986">
    <property type="component" value="Unassembled WGS sequence"/>
</dbReference>
<reference evidence="1" key="1">
    <citation type="submission" date="2021-09" db="EMBL/GenBank/DDBJ databases">
        <title>The genome of Mauremys mutica provides insights into the evolution of semi-aquatic lifestyle.</title>
        <authorList>
            <person name="Gong S."/>
            <person name="Gao Y."/>
        </authorList>
    </citation>
    <scope>NUCLEOTIDE SEQUENCE</scope>
    <source>
        <strain evidence="1">MM-2020</strain>
        <tissue evidence="1">Muscle</tissue>
    </source>
</reference>
<organism evidence="1 2">
    <name type="scientific">Mauremys mutica</name>
    <name type="common">yellowpond turtle</name>
    <dbReference type="NCBI Taxonomy" id="74926"/>
    <lineage>
        <taxon>Eukaryota</taxon>
        <taxon>Metazoa</taxon>
        <taxon>Chordata</taxon>
        <taxon>Craniata</taxon>
        <taxon>Vertebrata</taxon>
        <taxon>Euteleostomi</taxon>
        <taxon>Archelosauria</taxon>
        <taxon>Testudinata</taxon>
        <taxon>Testudines</taxon>
        <taxon>Cryptodira</taxon>
        <taxon>Durocryptodira</taxon>
        <taxon>Testudinoidea</taxon>
        <taxon>Geoemydidae</taxon>
        <taxon>Geoemydinae</taxon>
        <taxon>Mauremys</taxon>
    </lineage>
</organism>